<dbReference type="GO" id="GO:0016881">
    <property type="term" value="F:acid-amino acid ligase activity"/>
    <property type="evidence" value="ECO:0007669"/>
    <property type="project" value="InterPro"/>
</dbReference>
<evidence type="ECO:0000256" key="11">
    <source>
        <dbReference type="PROSITE-ProRule" id="PRU01373"/>
    </source>
</evidence>
<dbReference type="SUPFAM" id="SSF53244">
    <property type="entry name" value="MurD-like peptide ligases, peptide-binding domain"/>
    <property type="match status" value="1"/>
</dbReference>
<dbReference type="UniPathway" id="UPA00219"/>
<sequence>MPSAPGTPDLLERALGALQRPFAPSSELPQRLIVVDVERQRLALVERAQVTLEFPVSTASAGVGGIAGSLRTPPGWHRVHARIGEGAPLGTVFESRVPTGEVWDGGPSEDDRILTRILTLEGLEQGVNRGPGCDSLERFIYIHGTNHERLLGRPASHGCVRMSGRDVVRLFDRVEIGDPVVIVGEDARPGFPDPLSAGRFHYAGIAGSGMSALAQFQAMRGGRVSGSDRAFDQGGRPEARQALERLGIEVLPQDGSGTGEGCAALVVSTAVESEVPDYARARERDVPIVHRSELLAHFVRTHRTIAVAGTSGKSTVVAMVFEILRALDAAPSVITGGELATLQRQGLWGNAYASGSDLLVVEADESDGSLVHYQPALAVLLNLHKDHKETGEVAALFSVFARCAREACVVGEGVALRHLAPGARTFGFGREAAVRGVEVMLDAEGSTFEVDGVRFTLAVPGRHNVENALAAIATCQALGFRTAALAKPLAGFHGVARRFESLGRARGVEVVDDFAHNPAKIAAAIATAQRRARRVLAVYQPHGYGPTRFLRHDLVDAFAAALSPEDSLWLLEVFYAGGTAKRDFSAADIAAEVAAHGVRAEFAASREALVSRLTEEAREGDLVLIMGARDPSLATLARTIVGALAGAPDAGRIGAPRP</sequence>
<gene>
    <name evidence="13" type="ORF">E6K78_02010</name>
</gene>
<dbReference type="InterPro" id="IPR000713">
    <property type="entry name" value="Mur_ligase_N"/>
</dbReference>
<dbReference type="SUPFAM" id="SSF141523">
    <property type="entry name" value="L,D-transpeptidase catalytic domain-like"/>
    <property type="match status" value="1"/>
</dbReference>
<evidence type="ECO:0000313" key="13">
    <source>
        <dbReference type="EMBL" id="TMQ68277.1"/>
    </source>
</evidence>
<feature type="domain" description="L,D-TPase catalytic" evidence="12">
    <location>
        <begin position="31"/>
        <end position="183"/>
    </location>
</feature>
<proteinExistence type="predicted"/>
<keyword evidence="8 11" id="KW-0573">Peptidoglycan synthesis</keyword>
<dbReference type="InterPro" id="IPR036615">
    <property type="entry name" value="Mur_ligase_C_dom_sf"/>
</dbReference>
<organism evidence="13 14">
    <name type="scientific">Eiseniibacteriota bacterium</name>
    <dbReference type="NCBI Taxonomy" id="2212470"/>
    <lineage>
        <taxon>Bacteria</taxon>
        <taxon>Candidatus Eiseniibacteriota</taxon>
    </lineage>
</organism>
<dbReference type="EMBL" id="VBOY01000013">
    <property type="protein sequence ID" value="TMQ68277.1"/>
    <property type="molecule type" value="Genomic_DNA"/>
</dbReference>
<dbReference type="PANTHER" id="PTHR43445:SF3">
    <property type="entry name" value="UDP-N-ACETYLMURAMATE--L-ALANINE LIGASE"/>
    <property type="match status" value="1"/>
</dbReference>
<dbReference type="InterPro" id="IPR013221">
    <property type="entry name" value="Mur_ligase_cen"/>
</dbReference>
<dbReference type="Pfam" id="PF08245">
    <property type="entry name" value="Mur_ligase_M"/>
    <property type="match status" value="1"/>
</dbReference>
<evidence type="ECO:0000256" key="9">
    <source>
        <dbReference type="ARBA" id="ARBA00023306"/>
    </source>
</evidence>
<feature type="active site" description="Proton donor/acceptor" evidence="11">
    <location>
        <position position="143"/>
    </location>
</feature>
<keyword evidence="3" id="KW-0132">Cell division</keyword>
<accession>A0A538TXA8</accession>
<evidence type="ECO:0000256" key="4">
    <source>
        <dbReference type="ARBA" id="ARBA00022679"/>
    </source>
</evidence>
<evidence type="ECO:0000259" key="12">
    <source>
        <dbReference type="PROSITE" id="PS52029"/>
    </source>
</evidence>
<dbReference type="GO" id="GO:0051301">
    <property type="term" value="P:cell division"/>
    <property type="evidence" value="ECO:0007669"/>
    <property type="project" value="UniProtKB-KW"/>
</dbReference>
<dbReference type="GO" id="GO:0005524">
    <property type="term" value="F:ATP binding"/>
    <property type="evidence" value="ECO:0007669"/>
    <property type="project" value="UniProtKB-KW"/>
</dbReference>
<evidence type="ECO:0000256" key="8">
    <source>
        <dbReference type="ARBA" id="ARBA00022984"/>
    </source>
</evidence>
<keyword evidence="2" id="KW-0436">Ligase</keyword>
<evidence type="ECO:0000256" key="2">
    <source>
        <dbReference type="ARBA" id="ARBA00022598"/>
    </source>
</evidence>
<evidence type="ECO:0000256" key="5">
    <source>
        <dbReference type="ARBA" id="ARBA00022741"/>
    </source>
</evidence>
<dbReference type="InterPro" id="IPR036565">
    <property type="entry name" value="Mur-like_cat_sf"/>
</dbReference>
<evidence type="ECO:0000256" key="7">
    <source>
        <dbReference type="ARBA" id="ARBA00022960"/>
    </source>
</evidence>
<dbReference type="GO" id="GO:0008360">
    <property type="term" value="P:regulation of cell shape"/>
    <property type="evidence" value="ECO:0007669"/>
    <property type="project" value="UniProtKB-UniRule"/>
</dbReference>
<evidence type="ECO:0000256" key="6">
    <source>
        <dbReference type="ARBA" id="ARBA00022840"/>
    </source>
</evidence>
<dbReference type="InterPro" id="IPR005490">
    <property type="entry name" value="LD_TPept_cat_dom"/>
</dbReference>
<dbReference type="SUPFAM" id="SSF53623">
    <property type="entry name" value="MurD-like peptide ligases, catalytic domain"/>
    <property type="match status" value="1"/>
</dbReference>
<dbReference type="CDD" id="cd16913">
    <property type="entry name" value="YkuD_like"/>
    <property type="match status" value="1"/>
</dbReference>
<comment type="pathway">
    <text evidence="1 11">Cell wall biogenesis; peptidoglycan biosynthesis.</text>
</comment>
<comment type="caution">
    <text evidence="13">The sequence shown here is derived from an EMBL/GenBank/DDBJ whole genome shotgun (WGS) entry which is preliminary data.</text>
</comment>
<dbReference type="Gene3D" id="3.40.1190.10">
    <property type="entry name" value="Mur-like, catalytic domain"/>
    <property type="match status" value="1"/>
</dbReference>
<evidence type="ECO:0000256" key="3">
    <source>
        <dbReference type="ARBA" id="ARBA00022618"/>
    </source>
</evidence>
<dbReference type="Gene3D" id="2.40.440.10">
    <property type="entry name" value="L,D-transpeptidase catalytic domain-like"/>
    <property type="match status" value="1"/>
</dbReference>
<dbReference type="Pfam" id="PF02875">
    <property type="entry name" value="Mur_ligase_C"/>
    <property type="match status" value="1"/>
</dbReference>
<evidence type="ECO:0000313" key="14">
    <source>
        <dbReference type="Proteomes" id="UP000316609"/>
    </source>
</evidence>
<dbReference type="Proteomes" id="UP000316609">
    <property type="component" value="Unassembled WGS sequence"/>
</dbReference>
<dbReference type="InterPro" id="IPR004101">
    <property type="entry name" value="Mur_ligase_C"/>
</dbReference>
<dbReference type="AlphaFoldDB" id="A0A538TXA8"/>
<keyword evidence="6" id="KW-0067">ATP-binding</keyword>
<dbReference type="GO" id="GO:0016740">
    <property type="term" value="F:transferase activity"/>
    <property type="evidence" value="ECO:0007669"/>
    <property type="project" value="UniProtKB-KW"/>
</dbReference>
<dbReference type="GO" id="GO:0009252">
    <property type="term" value="P:peptidoglycan biosynthetic process"/>
    <property type="evidence" value="ECO:0007669"/>
    <property type="project" value="UniProtKB-UniPathway"/>
</dbReference>
<keyword evidence="4" id="KW-0808">Transferase</keyword>
<dbReference type="InterPro" id="IPR038063">
    <property type="entry name" value="Transpep_catalytic_dom"/>
</dbReference>
<protein>
    <recommendedName>
        <fullName evidence="12">L,D-TPase catalytic domain-containing protein</fullName>
    </recommendedName>
</protein>
<name>A0A538TXA8_UNCEI</name>
<keyword evidence="9" id="KW-0131">Cell cycle</keyword>
<dbReference type="SUPFAM" id="SSF51984">
    <property type="entry name" value="MurCD N-terminal domain"/>
    <property type="match status" value="1"/>
</dbReference>
<dbReference type="GO" id="GO:0071555">
    <property type="term" value="P:cell wall organization"/>
    <property type="evidence" value="ECO:0007669"/>
    <property type="project" value="UniProtKB-UniRule"/>
</dbReference>
<dbReference type="Gene3D" id="3.40.50.720">
    <property type="entry name" value="NAD(P)-binding Rossmann-like Domain"/>
    <property type="match status" value="1"/>
</dbReference>
<keyword evidence="7 11" id="KW-0133">Cell shape</keyword>
<dbReference type="PANTHER" id="PTHR43445">
    <property type="entry name" value="UDP-N-ACETYLMURAMATE--L-ALANINE LIGASE-RELATED"/>
    <property type="match status" value="1"/>
</dbReference>
<dbReference type="Pfam" id="PF01225">
    <property type="entry name" value="Mur_ligase"/>
    <property type="match status" value="1"/>
</dbReference>
<reference evidence="13 14" key="1">
    <citation type="journal article" date="2019" name="Nat. Microbiol.">
        <title>Mediterranean grassland soil C-N compound turnover is dependent on rainfall and depth, and is mediated by genomically divergent microorganisms.</title>
        <authorList>
            <person name="Diamond S."/>
            <person name="Andeer P.F."/>
            <person name="Li Z."/>
            <person name="Crits-Christoph A."/>
            <person name="Burstein D."/>
            <person name="Anantharaman K."/>
            <person name="Lane K.R."/>
            <person name="Thomas B.C."/>
            <person name="Pan C."/>
            <person name="Northen T.R."/>
            <person name="Banfield J.F."/>
        </authorList>
    </citation>
    <scope>NUCLEOTIDE SEQUENCE [LARGE SCALE GENOMIC DNA]</scope>
    <source>
        <strain evidence="13">WS_8</strain>
    </source>
</reference>
<feature type="active site" description="Nucleophile" evidence="11">
    <location>
        <position position="159"/>
    </location>
</feature>
<dbReference type="InterPro" id="IPR050061">
    <property type="entry name" value="MurCDEF_pg_biosynth"/>
</dbReference>
<dbReference type="Pfam" id="PF03734">
    <property type="entry name" value="YkuD"/>
    <property type="match status" value="1"/>
</dbReference>
<dbReference type="Gene3D" id="3.90.190.20">
    <property type="entry name" value="Mur ligase, C-terminal domain"/>
    <property type="match status" value="1"/>
</dbReference>
<dbReference type="PROSITE" id="PS52029">
    <property type="entry name" value="LD_TPASE"/>
    <property type="match status" value="1"/>
</dbReference>
<keyword evidence="5" id="KW-0547">Nucleotide-binding</keyword>
<evidence type="ECO:0000256" key="1">
    <source>
        <dbReference type="ARBA" id="ARBA00004752"/>
    </source>
</evidence>
<evidence type="ECO:0000256" key="10">
    <source>
        <dbReference type="ARBA" id="ARBA00023316"/>
    </source>
</evidence>
<keyword evidence="10 11" id="KW-0961">Cell wall biogenesis/degradation</keyword>